<dbReference type="AlphaFoldDB" id="A0AAV7VKF6"/>
<evidence type="ECO:0000256" key="1">
    <source>
        <dbReference type="ARBA" id="ARBA00009176"/>
    </source>
</evidence>
<dbReference type="InterPro" id="IPR036452">
    <property type="entry name" value="Ribo_hydro-like"/>
</dbReference>
<dbReference type="PANTHER" id="PTHR46190">
    <property type="entry name" value="SI:CH211-201H21.5-RELATED"/>
    <property type="match status" value="1"/>
</dbReference>
<sequence length="323" mass="35445">MSHAPKKLKFLIDVDCGTDDAQAIMMAVAAPHVKVLAITCVGGNTQLENVCKNVLRVLKVCNRSEIPVYRGLGTPILGERINASYFHGKDGLGDVPDADAPGIENIQKEHAVDMMVKLATKHAGQLTLIATGPLTNLAMAVRMDPSFPSKLKDLYIMGGNMESRGNTTACGEFNFVADPEAAYMVLRDFTCPTYIATWEHSCRSKLSWEWYDKWVNMGTAKATFIKNIYALSMKTSRSEKEVKEMVAGAGFVSCDAYAMAAAIDKSTMTSSIETVVTVELNGKFTRGMMVLDLIDELKRPNKAFVMNGCDLEKFKVLMENSVK</sequence>
<evidence type="ECO:0000313" key="3">
    <source>
        <dbReference type="EMBL" id="KAJ1201411.1"/>
    </source>
</evidence>
<keyword evidence="4" id="KW-1185">Reference proteome</keyword>
<dbReference type="EMBL" id="JANPWB010000003">
    <property type="protein sequence ID" value="KAJ1201411.1"/>
    <property type="molecule type" value="Genomic_DNA"/>
</dbReference>
<dbReference type="CDD" id="cd02649">
    <property type="entry name" value="nuc_hydro_CeIAG"/>
    <property type="match status" value="1"/>
</dbReference>
<dbReference type="Gene3D" id="3.90.245.10">
    <property type="entry name" value="Ribonucleoside hydrolase-like"/>
    <property type="match status" value="1"/>
</dbReference>
<dbReference type="InterPro" id="IPR001910">
    <property type="entry name" value="Inosine/uridine_hydrolase_dom"/>
</dbReference>
<evidence type="ECO:0000259" key="2">
    <source>
        <dbReference type="Pfam" id="PF01156"/>
    </source>
</evidence>
<comment type="caution">
    <text evidence="3">The sequence shown here is derived from an EMBL/GenBank/DDBJ whole genome shotgun (WGS) entry which is preliminary data.</text>
</comment>
<accession>A0AAV7VKF6</accession>
<gene>
    <name evidence="3" type="ORF">NDU88_005221</name>
</gene>
<feature type="domain" description="Inosine/uridine-preferring nucleoside hydrolase" evidence="2">
    <location>
        <begin position="11"/>
        <end position="315"/>
    </location>
</feature>
<name>A0AAV7VKF6_PLEWA</name>
<dbReference type="GO" id="GO:0016799">
    <property type="term" value="F:hydrolase activity, hydrolyzing N-glycosyl compounds"/>
    <property type="evidence" value="ECO:0007669"/>
    <property type="project" value="InterPro"/>
</dbReference>
<comment type="similarity">
    <text evidence="1">Belongs to the IUNH family.</text>
</comment>
<dbReference type="InterPro" id="IPR052775">
    <property type="entry name" value="IUN_hydrolase"/>
</dbReference>
<evidence type="ECO:0000313" key="4">
    <source>
        <dbReference type="Proteomes" id="UP001066276"/>
    </source>
</evidence>
<dbReference type="Proteomes" id="UP001066276">
    <property type="component" value="Chromosome 2_1"/>
</dbReference>
<protein>
    <recommendedName>
        <fullName evidence="2">Inosine/uridine-preferring nucleoside hydrolase domain-containing protein</fullName>
    </recommendedName>
</protein>
<dbReference type="PANTHER" id="PTHR46190:SF1">
    <property type="entry name" value="SI:CH211-201H21.5"/>
    <property type="match status" value="1"/>
</dbReference>
<dbReference type="SUPFAM" id="SSF53590">
    <property type="entry name" value="Nucleoside hydrolase"/>
    <property type="match status" value="1"/>
</dbReference>
<reference evidence="3" key="1">
    <citation type="journal article" date="2022" name="bioRxiv">
        <title>Sequencing and chromosome-scale assembly of the giantPleurodeles waltlgenome.</title>
        <authorList>
            <person name="Brown T."/>
            <person name="Elewa A."/>
            <person name="Iarovenko S."/>
            <person name="Subramanian E."/>
            <person name="Araus A.J."/>
            <person name="Petzold A."/>
            <person name="Susuki M."/>
            <person name="Suzuki K.-i.T."/>
            <person name="Hayashi T."/>
            <person name="Toyoda A."/>
            <person name="Oliveira C."/>
            <person name="Osipova E."/>
            <person name="Leigh N.D."/>
            <person name="Simon A."/>
            <person name="Yun M.H."/>
        </authorList>
    </citation>
    <scope>NUCLEOTIDE SEQUENCE</scope>
    <source>
        <strain evidence="3">20211129_DDA</strain>
        <tissue evidence="3">Liver</tissue>
    </source>
</reference>
<proteinExistence type="inferred from homology"/>
<dbReference type="Pfam" id="PF01156">
    <property type="entry name" value="IU_nuc_hydro"/>
    <property type="match status" value="1"/>
</dbReference>
<organism evidence="3 4">
    <name type="scientific">Pleurodeles waltl</name>
    <name type="common">Iberian ribbed newt</name>
    <dbReference type="NCBI Taxonomy" id="8319"/>
    <lineage>
        <taxon>Eukaryota</taxon>
        <taxon>Metazoa</taxon>
        <taxon>Chordata</taxon>
        <taxon>Craniata</taxon>
        <taxon>Vertebrata</taxon>
        <taxon>Euteleostomi</taxon>
        <taxon>Amphibia</taxon>
        <taxon>Batrachia</taxon>
        <taxon>Caudata</taxon>
        <taxon>Salamandroidea</taxon>
        <taxon>Salamandridae</taxon>
        <taxon>Pleurodelinae</taxon>
        <taxon>Pleurodeles</taxon>
    </lineage>
</organism>